<dbReference type="Pfam" id="PF00296">
    <property type="entry name" value="Bac_luciferase"/>
    <property type="match status" value="1"/>
</dbReference>
<dbReference type="SUPFAM" id="SSF51679">
    <property type="entry name" value="Bacterial luciferase-like"/>
    <property type="match status" value="1"/>
</dbReference>
<evidence type="ECO:0000313" key="8">
    <source>
        <dbReference type="EMBL" id="GAC47819.1"/>
    </source>
</evidence>
<accession>L7KGR7</accession>
<feature type="domain" description="Luciferase-like" evidence="7">
    <location>
        <begin position="34"/>
        <end position="328"/>
    </location>
</feature>
<proteinExistence type="inferred from homology"/>
<evidence type="ECO:0000256" key="1">
    <source>
        <dbReference type="ARBA" id="ARBA00022630"/>
    </source>
</evidence>
<dbReference type="PIRSF" id="PIRSF000337">
    <property type="entry name" value="NTA_MOA"/>
    <property type="match status" value="1"/>
</dbReference>
<evidence type="ECO:0000256" key="5">
    <source>
        <dbReference type="ARBA" id="ARBA00033748"/>
    </source>
</evidence>
<dbReference type="Proteomes" id="UP000010988">
    <property type="component" value="Unassembled WGS sequence"/>
</dbReference>
<dbReference type="InterPro" id="IPR036661">
    <property type="entry name" value="Luciferase-like_sf"/>
</dbReference>
<evidence type="ECO:0000256" key="3">
    <source>
        <dbReference type="ARBA" id="ARBA00023002"/>
    </source>
</evidence>
<keyword evidence="3" id="KW-0560">Oxidoreductase</keyword>
<dbReference type="GO" id="GO:0016705">
    <property type="term" value="F:oxidoreductase activity, acting on paired donors, with incorporation or reduction of molecular oxygen"/>
    <property type="evidence" value="ECO:0007669"/>
    <property type="project" value="InterPro"/>
</dbReference>
<dbReference type="PANTHER" id="PTHR30011:SF16">
    <property type="entry name" value="C2H2 FINGER DOMAIN TRANSCRIPTION FACTOR (EUROFUNG)-RELATED"/>
    <property type="match status" value="1"/>
</dbReference>
<name>L7KGR7_9ACTN</name>
<comment type="caution">
    <text evidence="8">The sequence shown here is derived from an EMBL/GenBank/DDBJ whole genome shotgun (WGS) entry which is preliminary data.</text>
</comment>
<dbReference type="AlphaFoldDB" id="L7KGR7"/>
<dbReference type="eggNOG" id="COG2141">
    <property type="taxonomic scope" value="Bacteria"/>
</dbReference>
<dbReference type="InterPro" id="IPR016215">
    <property type="entry name" value="NTA_MOA"/>
</dbReference>
<dbReference type="EMBL" id="BANR01000004">
    <property type="protein sequence ID" value="GAC47819.1"/>
    <property type="molecule type" value="Genomic_DNA"/>
</dbReference>
<dbReference type="GO" id="GO:0004497">
    <property type="term" value="F:monooxygenase activity"/>
    <property type="evidence" value="ECO:0007669"/>
    <property type="project" value="UniProtKB-KW"/>
</dbReference>
<keyword evidence="4" id="KW-0503">Monooxygenase</keyword>
<feature type="binding site" evidence="6">
    <location>
        <position position="106"/>
    </location>
    <ligand>
        <name>FMN</name>
        <dbReference type="ChEBI" id="CHEBI:58210"/>
    </ligand>
</feature>
<comment type="similarity">
    <text evidence="5">Belongs to the NtaA/SnaA/DszA monooxygenase family.</text>
</comment>
<feature type="binding site" evidence="6">
    <location>
        <position position="58"/>
    </location>
    <ligand>
        <name>FMN</name>
        <dbReference type="ChEBI" id="CHEBI:58210"/>
    </ligand>
</feature>
<keyword evidence="2 6" id="KW-0288">FMN</keyword>
<reference evidence="8 9" key="1">
    <citation type="submission" date="2012-12" db="EMBL/GenBank/DDBJ databases">
        <title>Whole genome shotgun sequence of Gordonia aichiensis NBRC 108223.</title>
        <authorList>
            <person name="Isaki-Nakamura S."/>
            <person name="Hosoyama A."/>
            <person name="Tsuchikane K."/>
            <person name="Ando Y."/>
            <person name="Baba S."/>
            <person name="Ohji S."/>
            <person name="Hamada M."/>
            <person name="Tamura T."/>
            <person name="Yamazoe A."/>
            <person name="Yamazaki S."/>
            <person name="Fujita N."/>
        </authorList>
    </citation>
    <scope>NUCLEOTIDE SEQUENCE [LARGE SCALE GENOMIC DNA]</scope>
    <source>
        <strain evidence="8 9">NBRC 108223</strain>
    </source>
</reference>
<keyword evidence="1 6" id="KW-0285">Flavoprotein</keyword>
<dbReference type="InterPro" id="IPR011251">
    <property type="entry name" value="Luciferase-like_dom"/>
</dbReference>
<organism evidence="8 9">
    <name type="scientific">Gordonia aichiensis NBRC 108223</name>
    <dbReference type="NCBI Taxonomy" id="1220583"/>
    <lineage>
        <taxon>Bacteria</taxon>
        <taxon>Bacillati</taxon>
        <taxon>Actinomycetota</taxon>
        <taxon>Actinomycetes</taxon>
        <taxon>Mycobacteriales</taxon>
        <taxon>Gordoniaceae</taxon>
        <taxon>Gordonia</taxon>
    </lineage>
</organism>
<dbReference type="Gene3D" id="3.20.20.30">
    <property type="entry name" value="Luciferase-like domain"/>
    <property type="match status" value="1"/>
</dbReference>
<dbReference type="RefSeq" id="WP_005171916.1">
    <property type="nucleotide sequence ID" value="NZ_BANR01000004.1"/>
</dbReference>
<evidence type="ECO:0000259" key="7">
    <source>
        <dbReference type="Pfam" id="PF00296"/>
    </source>
</evidence>
<keyword evidence="9" id="KW-1185">Reference proteome</keyword>
<protein>
    <submittedName>
        <fullName evidence="8">Putative oxidoreductase</fullName>
    </submittedName>
</protein>
<dbReference type="PANTHER" id="PTHR30011">
    <property type="entry name" value="ALKANESULFONATE MONOOXYGENASE-RELATED"/>
    <property type="match status" value="1"/>
</dbReference>
<dbReference type="OrthoDB" id="4437611at2"/>
<dbReference type="InterPro" id="IPR051260">
    <property type="entry name" value="Diverse_substr_monoxygenases"/>
</dbReference>
<sequence>MTTSTSLSLAIGLQGAGRHPAAWRDPAARPDALFTAGYWRDAILTAERAGANLVTLDDGFGIRPPLPDESSTDIPVRTDLVNGRLDTVLVAARIAPLTTRIGLLPTVTVTHTEPFHTSKAIATLDYVSGGRAGVLLAVDDRPENIRLFGRRDVATASNRPALHREAAEYADVIGRLWDSWEDDAEIRDVETGRFIDRDRLHYIDFDGEFFSVRGPSITPRPPQGQPPIAVTVSPEDATSLELLRSSADIGFFTSPADRAALDATSVATDGTHRDQPRLYDDLVVYLDDTHAAAADRRARYDDWLGTDFDDGTQTFVGTAAALADLIEERAGLRGRPSGIRLHPGAIGHDLARIADDLAPELARRGIVDAGANGVDTPSLREALGLRRPVNRYTRTAVGGGTR</sequence>
<evidence type="ECO:0000256" key="6">
    <source>
        <dbReference type="PIRSR" id="PIRSR000337-1"/>
    </source>
</evidence>
<evidence type="ECO:0000313" key="9">
    <source>
        <dbReference type="Proteomes" id="UP000010988"/>
    </source>
</evidence>
<gene>
    <name evidence="8" type="ORF">GOACH_04_02150</name>
</gene>
<dbReference type="STRING" id="1220583.GOACH_04_02150"/>
<evidence type="ECO:0000256" key="4">
    <source>
        <dbReference type="ARBA" id="ARBA00023033"/>
    </source>
</evidence>
<evidence type="ECO:0000256" key="2">
    <source>
        <dbReference type="ARBA" id="ARBA00022643"/>
    </source>
</evidence>
<feature type="binding site" evidence="6">
    <location>
        <position position="233"/>
    </location>
    <ligand>
        <name>FMN</name>
        <dbReference type="ChEBI" id="CHEBI:58210"/>
    </ligand>
</feature>